<dbReference type="PANTHER" id="PTHR44169">
    <property type="entry name" value="NADPH-DEPENDENT 1-ACYLDIHYDROXYACETONE PHOSPHATE REDUCTASE"/>
    <property type="match status" value="1"/>
</dbReference>
<dbReference type="PANTHER" id="PTHR44169:SF6">
    <property type="entry name" value="NADPH-DEPENDENT 1-ACYLDIHYDROXYACETONE PHOSPHATE REDUCTASE"/>
    <property type="match status" value="1"/>
</dbReference>
<dbReference type="GO" id="GO:0016491">
    <property type="term" value="F:oxidoreductase activity"/>
    <property type="evidence" value="ECO:0007669"/>
    <property type="project" value="UniProtKB-KW"/>
</dbReference>
<comment type="caution">
    <text evidence="4">The sequence shown here is derived from an EMBL/GenBank/DDBJ whole genome shotgun (WGS) entry which is preliminary data.</text>
</comment>
<proteinExistence type="inferred from homology"/>
<dbReference type="CDD" id="cd05374">
    <property type="entry name" value="17beta-HSD-like_SDR_c"/>
    <property type="match status" value="1"/>
</dbReference>
<dbReference type="EMBL" id="QJKC01000006">
    <property type="protein sequence ID" value="PXX48649.1"/>
    <property type="molecule type" value="Genomic_DNA"/>
</dbReference>
<reference evidence="4 5" key="1">
    <citation type="submission" date="2018-05" db="EMBL/GenBank/DDBJ databases">
        <title>Genomic Encyclopedia of Type Strains, Phase IV (KMG-IV): sequencing the most valuable type-strain genomes for metagenomic binning, comparative biology and taxonomic classification.</title>
        <authorList>
            <person name="Goeker M."/>
        </authorList>
    </citation>
    <scope>NUCLEOTIDE SEQUENCE [LARGE SCALE GENOMIC DNA]</scope>
    <source>
        <strain evidence="4 5">DSM 25134</strain>
    </source>
</reference>
<evidence type="ECO:0000256" key="1">
    <source>
        <dbReference type="ARBA" id="ARBA00006484"/>
    </source>
</evidence>
<dbReference type="PROSITE" id="PS00061">
    <property type="entry name" value="ADH_SHORT"/>
    <property type="match status" value="1"/>
</dbReference>
<dbReference type="Gene3D" id="3.40.50.720">
    <property type="entry name" value="NAD(P)-binding Rossmann-like Domain"/>
    <property type="match status" value="1"/>
</dbReference>
<dbReference type="PRINTS" id="PR00080">
    <property type="entry name" value="SDRFAMILY"/>
</dbReference>
<evidence type="ECO:0000256" key="2">
    <source>
        <dbReference type="ARBA" id="ARBA00023002"/>
    </source>
</evidence>
<dbReference type="PRINTS" id="PR00081">
    <property type="entry name" value="GDHRDH"/>
</dbReference>
<evidence type="ECO:0000313" key="4">
    <source>
        <dbReference type="EMBL" id="PXX48649.1"/>
    </source>
</evidence>
<dbReference type="NCBIfam" id="NF004649">
    <property type="entry name" value="PRK05993.1"/>
    <property type="match status" value="1"/>
</dbReference>
<organism evidence="4 5">
    <name type="scientific">Aquitalea magnusonii</name>
    <dbReference type="NCBI Taxonomy" id="332411"/>
    <lineage>
        <taxon>Bacteria</taxon>
        <taxon>Pseudomonadati</taxon>
        <taxon>Pseudomonadota</taxon>
        <taxon>Betaproteobacteria</taxon>
        <taxon>Neisseriales</taxon>
        <taxon>Chromobacteriaceae</taxon>
        <taxon>Aquitalea</taxon>
    </lineage>
</organism>
<gene>
    <name evidence="4" type="ORF">DFR38_10619</name>
</gene>
<protein>
    <submittedName>
        <fullName evidence="4">Short-subunit dehydrogenase</fullName>
    </submittedName>
</protein>
<dbReference type="InterPro" id="IPR002347">
    <property type="entry name" value="SDR_fam"/>
</dbReference>
<dbReference type="Pfam" id="PF00106">
    <property type="entry name" value="adh_short"/>
    <property type="match status" value="1"/>
</dbReference>
<accession>A0A318JKH8</accession>
<dbReference type="OrthoDB" id="9789083at2"/>
<keyword evidence="5" id="KW-1185">Reference proteome</keyword>
<sequence length="277" mass="30875">MHAHPCILITGCSSGIGYHTAKLLQQRGWRVFASCRSADDVARLQAEGLESLPLDVCDSASIQQALAEVLRRSGGRLDALFNNAGFGQPGAVEDISRQAMREQFETNLFGPWELTNAVLPIMRAQGHGRIIYNSSILGFAAMRWRGAYNASKFAMEGLCDTLRQELHGTGIFVSLVEPGPIESRFRPNALQRFLKNVDVTGSVHREEYERQLVRLKKEGHAAPFTLPATAVAEAVWRAITVARPAARYRVTTPTKLFWFLRRVLPTRAFDWALRKAV</sequence>
<dbReference type="Proteomes" id="UP000248395">
    <property type="component" value="Unassembled WGS sequence"/>
</dbReference>
<comment type="similarity">
    <text evidence="1 3">Belongs to the short-chain dehydrogenases/reductases (SDR) family.</text>
</comment>
<evidence type="ECO:0000256" key="3">
    <source>
        <dbReference type="RuleBase" id="RU000363"/>
    </source>
</evidence>
<dbReference type="AlphaFoldDB" id="A0A318JKH8"/>
<dbReference type="RefSeq" id="WP_059284795.1">
    <property type="nucleotide sequence ID" value="NZ_LNQU01000008.1"/>
</dbReference>
<evidence type="ECO:0000313" key="5">
    <source>
        <dbReference type="Proteomes" id="UP000248395"/>
    </source>
</evidence>
<name>A0A318JKH8_9NEIS</name>
<dbReference type="InterPro" id="IPR020904">
    <property type="entry name" value="Sc_DH/Rdtase_CS"/>
</dbReference>
<keyword evidence="2" id="KW-0560">Oxidoreductase</keyword>
<dbReference type="InterPro" id="IPR036291">
    <property type="entry name" value="NAD(P)-bd_dom_sf"/>
</dbReference>
<dbReference type="SUPFAM" id="SSF51735">
    <property type="entry name" value="NAD(P)-binding Rossmann-fold domains"/>
    <property type="match status" value="1"/>
</dbReference>